<dbReference type="Proteomes" id="UP000887579">
    <property type="component" value="Unplaced"/>
</dbReference>
<protein>
    <submittedName>
        <fullName evidence="2">Uncharacterized protein</fullName>
    </submittedName>
</protein>
<evidence type="ECO:0000313" key="1">
    <source>
        <dbReference type="Proteomes" id="UP000887579"/>
    </source>
</evidence>
<name>A0AC34GEJ2_9BILA</name>
<dbReference type="WBParaSite" id="ES5_v2.g27956.t1">
    <property type="protein sequence ID" value="ES5_v2.g27956.t1"/>
    <property type="gene ID" value="ES5_v2.g27956"/>
</dbReference>
<accession>A0AC34GEJ2</accession>
<reference evidence="2" key="1">
    <citation type="submission" date="2022-11" db="UniProtKB">
        <authorList>
            <consortium name="WormBaseParasite"/>
        </authorList>
    </citation>
    <scope>IDENTIFICATION</scope>
</reference>
<organism evidence="1 2">
    <name type="scientific">Panagrolaimus sp. ES5</name>
    <dbReference type="NCBI Taxonomy" id="591445"/>
    <lineage>
        <taxon>Eukaryota</taxon>
        <taxon>Metazoa</taxon>
        <taxon>Ecdysozoa</taxon>
        <taxon>Nematoda</taxon>
        <taxon>Chromadorea</taxon>
        <taxon>Rhabditida</taxon>
        <taxon>Tylenchina</taxon>
        <taxon>Panagrolaimomorpha</taxon>
        <taxon>Panagrolaimoidea</taxon>
        <taxon>Panagrolaimidae</taxon>
        <taxon>Panagrolaimus</taxon>
    </lineage>
</organism>
<sequence>METFGTGPQPPHCKITPMKIPLGAAGSAFKPTPLASIAKQSRSGPITGFQSSSITNPLTLSSSTSKYHHHPRGSLDAQSKLHSHSNTQLKQNQYWV</sequence>
<evidence type="ECO:0000313" key="2">
    <source>
        <dbReference type="WBParaSite" id="ES5_v2.g27956.t1"/>
    </source>
</evidence>
<proteinExistence type="predicted"/>